<dbReference type="Proteomes" id="UP000182826">
    <property type="component" value="Unassembled WGS sequence"/>
</dbReference>
<protein>
    <submittedName>
        <fullName evidence="1">Uncharacterized protein</fullName>
    </submittedName>
</protein>
<evidence type="ECO:0000313" key="2">
    <source>
        <dbReference type="Proteomes" id="UP000182826"/>
    </source>
</evidence>
<sequence length="291" mass="30883">METTNHNRIKVSDLETGAPNKTLITNQNGELEFSEAIASKQDLQSVLETGNSATKNMWIGDEGKQIFIGAESEDAVQVGSGGMAGLSRKSTFIGKNAGNGTIQEMVTALGYYAGAGNQHPRAIILGACGSTVYTTAPNQLAIGTNDAYKTIRFNTDVQTDLDLNFPSTSGTLVTSDNFKTVNGESIVGNGNIDLSNKQDIANQLEVGTSQTIQSNWHGKTVLFTTSCTITVPASLPQSFIFNGITLPGVNVTWAITAPHTWLFGTPAVTAEKQIFTFTKRGNTNSVLLLGV</sequence>
<dbReference type="AlphaFoldDB" id="A0A1J7BU35"/>
<accession>A0A1J7BU35</accession>
<dbReference type="OrthoDB" id="1357438at2"/>
<reference evidence="1 2" key="1">
    <citation type="submission" date="2016-10" db="EMBL/GenBank/DDBJ databases">
        <title>Draft Genome Sequence of Rhizobacteria Flavobacterium johnsoniae CI04.</title>
        <authorList>
            <person name="Bravo J.I."/>
            <person name="Lozano G.L."/>
            <person name="Handelsman J."/>
        </authorList>
    </citation>
    <scope>NUCLEOTIDE SEQUENCE [LARGE SCALE GENOMIC DNA]</scope>
    <source>
        <strain evidence="1 2">CI04</strain>
    </source>
</reference>
<name>A0A1J7BU35_FLAJO</name>
<proteinExistence type="predicted"/>
<evidence type="ECO:0000313" key="1">
    <source>
        <dbReference type="EMBL" id="OIV42222.1"/>
    </source>
</evidence>
<dbReference type="RefSeq" id="WP_071636699.1">
    <property type="nucleotide sequence ID" value="NZ_MLFK01000006.1"/>
</dbReference>
<keyword evidence="2" id="KW-1185">Reference proteome</keyword>
<comment type="caution">
    <text evidence="1">The sequence shown here is derived from an EMBL/GenBank/DDBJ whole genome shotgun (WGS) entry which is preliminary data.</text>
</comment>
<gene>
    <name evidence="1" type="ORF">BKM63_11375</name>
</gene>
<organism evidence="1 2">
    <name type="scientific">Flavobacterium johnsoniae</name>
    <name type="common">Cytophaga johnsonae</name>
    <dbReference type="NCBI Taxonomy" id="986"/>
    <lineage>
        <taxon>Bacteria</taxon>
        <taxon>Pseudomonadati</taxon>
        <taxon>Bacteroidota</taxon>
        <taxon>Flavobacteriia</taxon>
        <taxon>Flavobacteriales</taxon>
        <taxon>Flavobacteriaceae</taxon>
        <taxon>Flavobacterium</taxon>
    </lineage>
</organism>
<dbReference type="EMBL" id="MLFK01000006">
    <property type="protein sequence ID" value="OIV42222.1"/>
    <property type="molecule type" value="Genomic_DNA"/>
</dbReference>